<evidence type="ECO:0000256" key="1">
    <source>
        <dbReference type="SAM" id="Phobius"/>
    </source>
</evidence>
<name>A0AA47JE11_VIBPH</name>
<protein>
    <submittedName>
        <fullName evidence="2">Uncharacterized protein</fullName>
    </submittedName>
</protein>
<evidence type="ECO:0000313" key="2">
    <source>
        <dbReference type="EMBL" id="WAT88932.1"/>
    </source>
</evidence>
<gene>
    <name evidence="2" type="ORF">O1Q84_09565</name>
</gene>
<dbReference type="RefSeq" id="WP_069536290.1">
    <property type="nucleotide sequence ID" value="NZ_CP114194.1"/>
</dbReference>
<proteinExistence type="predicted"/>
<keyword evidence="1" id="KW-0472">Membrane</keyword>
<organism evidence="2 3">
    <name type="scientific">Vibrio parahaemolyticus</name>
    <dbReference type="NCBI Taxonomy" id="670"/>
    <lineage>
        <taxon>Bacteria</taxon>
        <taxon>Pseudomonadati</taxon>
        <taxon>Pseudomonadota</taxon>
        <taxon>Gammaproteobacteria</taxon>
        <taxon>Vibrionales</taxon>
        <taxon>Vibrionaceae</taxon>
        <taxon>Vibrio</taxon>
    </lineage>
</organism>
<feature type="transmembrane region" description="Helical" evidence="1">
    <location>
        <begin position="58"/>
        <end position="84"/>
    </location>
</feature>
<dbReference type="Proteomes" id="UP001156560">
    <property type="component" value="Chromosome 1"/>
</dbReference>
<dbReference type="EMBL" id="CP114194">
    <property type="protein sequence ID" value="WAT88932.1"/>
    <property type="molecule type" value="Genomic_DNA"/>
</dbReference>
<feature type="transmembrane region" description="Helical" evidence="1">
    <location>
        <begin position="104"/>
        <end position="131"/>
    </location>
</feature>
<evidence type="ECO:0000313" key="3">
    <source>
        <dbReference type="Proteomes" id="UP001156560"/>
    </source>
</evidence>
<keyword evidence="1" id="KW-1133">Transmembrane helix</keyword>
<keyword evidence="1" id="KW-0812">Transmembrane</keyword>
<reference evidence="2" key="1">
    <citation type="submission" date="2022-12" db="EMBL/GenBank/DDBJ databases">
        <title>Vibrio parahaemolyticus become highly virulent by producing novel Tc toxins.</title>
        <authorList>
            <person name="Yang F."/>
            <person name="You Y."/>
            <person name="Lai Q."/>
            <person name="Xu L."/>
            <person name="Li F."/>
        </authorList>
    </citation>
    <scope>NUCLEOTIDE SEQUENCE</scope>
    <source>
        <strain evidence="2">Vp-HL-202005</strain>
    </source>
</reference>
<dbReference type="AlphaFoldDB" id="A0AA47JE11"/>
<accession>A0AA47JE11</accession>
<sequence>MEYAKEYTKVEKIVRLSLYAFVGFILIVLHKILFLPLITDIAENPHCYEILGFSAVDYFWHLIFIGIPASAFIIASVVMLPIGFKGIKEGRFPPKSVKVYKPTVVRTGVIAYFKSGVHVLLPTMILMLSIWGYHQVENMPPIDKQRLDINLCQEN</sequence>
<feature type="transmembrane region" description="Helical" evidence="1">
    <location>
        <begin position="16"/>
        <end position="38"/>
    </location>
</feature>